<accession>A0A0C9UX24</accession>
<evidence type="ECO:0000313" key="2">
    <source>
        <dbReference type="EMBL" id="KIJ33837.1"/>
    </source>
</evidence>
<evidence type="ECO:0000313" key="3">
    <source>
        <dbReference type="Proteomes" id="UP000054279"/>
    </source>
</evidence>
<reference evidence="2 3" key="1">
    <citation type="submission" date="2014-06" db="EMBL/GenBank/DDBJ databases">
        <title>Evolutionary Origins and Diversification of the Mycorrhizal Mutualists.</title>
        <authorList>
            <consortium name="DOE Joint Genome Institute"/>
            <consortium name="Mycorrhizal Genomics Consortium"/>
            <person name="Kohler A."/>
            <person name="Kuo A."/>
            <person name="Nagy L.G."/>
            <person name="Floudas D."/>
            <person name="Copeland A."/>
            <person name="Barry K.W."/>
            <person name="Cichocki N."/>
            <person name="Veneault-Fourrey C."/>
            <person name="LaButti K."/>
            <person name="Lindquist E.A."/>
            <person name="Lipzen A."/>
            <person name="Lundell T."/>
            <person name="Morin E."/>
            <person name="Murat C."/>
            <person name="Riley R."/>
            <person name="Ohm R."/>
            <person name="Sun H."/>
            <person name="Tunlid A."/>
            <person name="Henrissat B."/>
            <person name="Grigoriev I.V."/>
            <person name="Hibbett D.S."/>
            <person name="Martin F."/>
        </authorList>
    </citation>
    <scope>NUCLEOTIDE SEQUENCE [LARGE SCALE GENOMIC DNA]</scope>
    <source>
        <strain evidence="2 3">SS14</strain>
    </source>
</reference>
<dbReference type="HOGENOM" id="CLU_2378562_0_0_1"/>
<feature type="region of interest" description="Disordered" evidence="1">
    <location>
        <begin position="61"/>
        <end position="95"/>
    </location>
</feature>
<dbReference type="Proteomes" id="UP000054279">
    <property type="component" value="Unassembled WGS sequence"/>
</dbReference>
<protein>
    <submittedName>
        <fullName evidence="2">Uncharacterized protein</fullName>
    </submittedName>
</protein>
<evidence type="ECO:0000256" key="1">
    <source>
        <dbReference type="SAM" id="MobiDB-lite"/>
    </source>
</evidence>
<sequence length="95" mass="10256">PVRHLLRHSAKLSTPPNLSASVKSLVRVRYLSAAPPSASAPTLLILNETIRRMGSRLCPSASYLPSPRQQGPTHRRTCARAAPGSSLRCYGRDAP</sequence>
<gene>
    <name evidence="2" type="ORF">M422DRAFT_35362</name>
</gene>
<name>A0A0C9UX24_SPHS4</name>
<dbReference type="AlphaFoldDB" id="A0A0C9UX24"/>
<feature type="non-terminal residue" evidence="2">
    <location>
        <position position="1"/>
    </location>
</feature>
<keyword evidence="3" id="KW-1185">Reference proteome</keyword>
<proteinExistence type="predicted"/>
<organism evidence="2 3">
    <name type="scientific">Sphaerobolus stellatus (strain SS14)</name>
    <dbReference type="NCBI Taxonomy" id="990650"/>
    <lineage>
        <taxon>Eukaryota</taxon>
        <taxon>Fungi</taxon>
        <taxon>Dikarya</taxon>
        <taxon>Basidiomycota</taxon>
        <taxon>Agaricomycotina</taxon>
        <taxon>Agaricomycetes</taxon>
        <taxon>Phallomycetidae</taxon>
        <taxon>Geastrales</taxon>
        <taxon>Sphaerobolaceae</taxon>
        <taxon>Sphaerobolus</taxon>
    </lineage>
</organism>
<dbReference type="EMBL" id="KN837207">
    <property type="protein sequence ID" value="KIJ33837.1"/>
    <property type="molecule type" value="Genomic_DNA"/>
</dbReference>